<evidence type="ECO:0000259" key="1">
    <source>
        <dbReference type="Pfam" id="PF01863"/>
    </source>
</evidence>
<dbReference type="Proteomes" id="UP000297891">
    <property type="component" value="Unassembled WGS sequence"/>
</dbReference>
<dbReference type="CDD" id="cd07344">
    <property type="entry name" value="M48_yhfN_like"/>
    <property type="match status" value="1"/>
</dbReference>
<dbReference type="PANTHER" id="PTHR30399:SF1">
    <property type="entry name" value="UTP PYROPHOSPHATASE"/>
    <property type="match status" value="1"/>
</dbReference>
<dbReference type="AlphaFoldDB" id="A0A2M9XXX3"/>
<dbReference type="InterPro" id="IPR053136">
    <property type="entry name" value="UTP_pyrophosphatase-like"/>
</dbReference>
<comment type="caution">
    <text evidence="2">The sequence shown here is derived from an EMBL/GenBank/DDBJ whole genome shotgun (WGS) entry which is preliminary data.</text>
</comment>
<dbReference type="InterPro" id="IPR002725">
    <property type="entry name" value="YgjP-like_metallopeptidase"/>
</dbReference>
<name>A0A2M9XXX3_9LEPT</name>
<reference evidence="2" key="1">
    <citation type="journal article" date="2019" name="PLoS Negl. Trop. Dis.">
        <title>Revisiting the worldwide diversity of Leptospira species in the environment.</title>
        <authorList>
            <person name="Vincent A.T."/>
            <person name="Schiettekatte O."/>
            <person name="Bourhy P."/>
            <person name="Veyrier F.J."/>
            <person name="Picardeau M."/>
        </authorList>
    </citation>
    <scope>NUCLEOTIDE SEQUENCE [LARGE SCALE GENOMIC DNA]</scope>
    <source>
        <strain evidence="2">201800277</strain>
    </source>
</reference>
<dbReference type="EMBL" id="RQFP01000008">
    <property type="protein sequence ID" value="TGK92849.1"/>
    <property type="molecule type" value="Genomic_DNA"/>
</dbReference>
<dbReference type="RefSeq" id="WP_100791859.1">
    <property type="nucleotide sequence ID" value="NZ_NPDQ01000008.1"/>
</dbReference>
<gene>
    <name evidence="2" type="ORF">EHQ30_11475</name>
</gene>
<accession>A0A2M9XXX3</accession>
<evidence type="ECO:0000313" key="2">
    <source>
        <dbReference type="EMBL" id="TGK92849.1"/>
    </source>
</evidence>
<dbReference type="OrthoDB" id="9811177at2"/>
<organism evidence="2 3">
    <name type="scientific">Leptospira brenneri</name>
    <dbReference type="NCBI Taxonomy" id="2023182"/>
    <lineage>
        <taxon>Bacteria</taxon>
        <taxon>Pseudomonadati</taxon>
        <taxon>Spirochaetota</taxon>
        <taxon>Spirochaetia</taxon>
        <taxon>Leptospirales</taxon>
        <taxon>Leptospiraceae</taxon>
        <taxon>Leptospira</taxon>
    </lineage>
</organism>
<proteinExistence type="predicted"/>
<feature type="domain" description="YgjP-like metallopeptidase" evidence="1">
    <location>
        <begin position="14"/>
        <end position="214"/>
    </location>
</feature>
<evidence type="ECO:0000313" key="3">
    <source>
        <dbReference type="Proteomes" id="UP000297891"/>
    </source>
</evidence>
<dbReference type="Pfam" id="PF01863">
    <property type="entry name" value="YgjP-like"/>
    <property type="match status" value="1"/>
</dbReference>
<dbReference type="PANTHER" id="PTHR30399">
    <property type="entry name" value="UNCHARACTERIZED PROTEIN YGJP"/>
    <property type="match status" value="1"/>
</dbReference>
<sequence>MVDLNIERRITKGRNISLVVYQNGKVVLKHPAKVPKKQLEEFISEKKDWILSKLKELPKDIPEKLRFQEGEKVHIFGNPISIHLSENKNRAPISETLQIPYGKNNESRARKAKEILKKILLEKINPLVESTATSLNTKVSKISIKTMRSLWGSCNSKNQISLNLSLVHCPDTIIEYIVLHEIAHTIEHNHSDKFWKIVESQNPNYKEAEKWLKEVGKKYIYYLN</sequence>
<protein>
    <submittedName>
        <fullName evidence="2">M48 family peptidase</fullName>
    </submittedName>
</protein>
<keyword evidence="3" id="KW-1185">Reference proteome</keyword>
<dbReference type="Gene3D" id="3.30.2010.10">
    <property type="entry name" value="Metalloproteases ('zincins'), catalytic domain"/>
    <property type="match status" value="1"/>
</dbReference>